<dbReference type="PROSITE" id="PS01117">
    <property type="entry name" value="HTH_MARR_1"/>
    <property type="match status" value="1"/>
</dbReference>
<reference evidence="5 6" key="1">
    <citation type="submission" date="2020-03" db="EMBL/GenBank/DDBJ databases">
        <title>Two novel Motilibacter sp.</title>
        <authorList>
            <person name="Liu S."/>
        </authorList>
    </citation>
    <scope>NUCLEOTIDE SEQUENCE [LARGE SCALE GENOMIC DNA]</scope>
    <source>
        <strain evidence="5 6">E257</strain>
    </source>
</reference>
<dbReference type="InterPro" id="IPR036388">
    <property type="entry name" value="WH-like_DNA-bd_sf"/>
</dbReference>
<evidence type="ECO:0000256" key="2">
    <source>
        <dbReference type="ARBA" id="ARBA00023125"/>
    </source>
</evidence>
<dbReference type="RefSeq" id="WP_166283973.1">
    <property type="nucleotide sequence ID" value="NZ_JAANNP010000034.1"/>
</dbReference>
<proteinExistence type="predicted"/>
<comment type="caution">
    <text evidence="5">The sequence shown here is derived from an EMBL/GenBank/DDBJ whole genome shotgun (WGS) entry which is preliminary data.</text>
</comment>
<dbReference type="Gene3D" id="1.10.10.10">
    <property type="entry name" value="Winged helix-like DNA-binding domain superfamily/Winged helix DNA-binding domain"/>
    <property type="match status" value="1"/>
</dbReference>
<evidence type="ECO:0000256" key="3">
    <source>
        <dbReference type="ARBA" id="ARBA00023163"/>
    </source>
</evidence>
<keyword evidence="2" id="KW-0238">DNA-binding</keyword>
<sequence>MSVDVETCSDLIEQMPVLTVLKRELARSVPETLLPGLGALSVLSLEGPLRPSVLAERLSVDVSVASRQAAHLASLGLVERLPDPGDRRSHQLRITADGRARLESVRGALAEKLAQRLDKWEQRDAETLVRLLSCLRRTAEGTTAAPPAAPVPTTGALVGSIAAQGERA</sequence>
<dbReference type="PANTHER" id="PTHR33164:SF57">
    <property type="entry name" value="MARR-FAMILY TRANSCRIPTIONAL REGULATOR"/>
    <property type="match status" value="1"/>
</dbReference>
<keyword evidence="1" id="KW-0805">Transcription regulation</keyword>
<evidence type="ECO:0000313" key="5">
    <source>
        <dbReference type="EMBL" id="NHC15508.1"/>
    </source>
</evidence>
<dbReference type="PANTHER" id="PTHR33164">
    <property type="entry name" value="TRANSCRIPTIONAL REGULATOR, MARR FAMILY"/>
    <property type="match status" value="1"/>
</dbReference>
<dbReference type="InterPro" id="IPR023187">
    <property type="entry name" value="Tscrpt_reg_MarR-type_CS"/>
</dbReference>
<accession>A0ABX0GX07</accession>
<dbReference type="PRINTS" id="PR00598">
    <property type="entry name" value="HTHMARR"/>
</dbReference>
<dbReference type="SMART" id="SM00347">
    <property type="entry name" value="HTH_MARR"/>
    <property type="match status" value="1"/>
</dbReference>
<dbReference type="InterPro" id="IPR000835">
    <property type="entry name" value="HTH_MarR-typ"/>
</dbReference>
<evidence type="ECO:0000259" key="4">
    <source>
        <dbReference type="PROSITE" id="PS50995"/>
    </source>
</evidence>
<feature type="domain" description="HTH marR-type" evidence="4">
    <location>
        <begin position="1"/>
        <end position="137"/>
    </location>
</feature>
<evidence type="ECO:0000313" key="6">
    <source>
        <dbReference type="Proteomes" id="UP000800981"/>
    </source>
</evidence>
<keyword evidence="3" id="KW-0804">Transcription</keyword>
<dbReference type="Pfam" id="PF12802">
    <property type="entry name" value="MarR_2"/>
    <property type="match status" value="1"/>
</dbReference>
<protein>
    <submittedName>
        <fullName evidence="5">MarR family transcriptional regulator</fullName>
    </submittedName>
</protein>
<keyword evidence="6" id="KW-1185">Reference proteome</keyword>
<dbReference type="InterPro" id="IPR039422">
    <property type="entry name" value="MarR/SlyA-like"/>
</dbReference>
<dbReference type="InterPro" id="IPR036390">
    <property type="entry name" value="WH_DNA-bd_sf"/>
</dbReference>
<organism evidence="5 6">
    <name type="scientific">Motilibacter deserti</name>
    <dbReference type="NCBI Taxonomy" id="2714956"/>
    <lineage>
        <taxon>Bacteria</taxon>
        <taxon>Bacillati</taxon>
        <taxon>Actinomycetota</taxon>
        <taxon>Actinomycetes</taxon>
        <taxon>Motilibacterales</taxon>
        <taxon>Motilibacteraceae</taxon>
        <taxon>Motilibacter</taxon>
    </lineage>
</organism>
<gene>
    <name evidence="5" type="ORF">G9H71_17145</name>
</gene>
<name>A0ABX0GX07_9ACTN</name>
<dbReference type="SUPFAM" id="SSF46785">
    <property type="entry name" value="Winged helix' DNA-binding domain"/>
    <property type="match status" value="1"/>
</dbReference>
<dbReference type="Proteomes" id="UP000800981">
    <property type="component" value="Unassembled WGS sequence"/>
</dbReference>
<dbReference type="EMBL" id="JAANNP010000034">
    <property type="protein sequence ID" value="NHC15508.1"/>
    <property type="molecule type" value="Genomic_DNA"/>
</dbReference>
<evidence type="ECO:0000256" key="1">
    <source>
        <dbReference type="ARBA" id="ARBA00023015"/>
    </source>
</evidence>
<dbReference type="PROSITE" id="PS50995">
    <property type="entry name" value="HTH_MARR_2"/>
    <property type="match status" value="1"/>
</dbReference>